<dbReference type="AlphaFoldDB" id="A0A9D5YZF3"/>
<gene>
    <name evidence="4" type="ORF">H9623_15400</name>
</gene>
<keyword evidence="5" id="KW-1185">Reference proteome</keyword>
<protein>
    <submittedName>
        <fullName evidence="4">LPXTG cell wall anchor domain-containing protein</fullName>
    </submittedName>
</protein>
<feature type="compositionally biased region" description="Low complexity" evidence="1">
    <location>
        <begin position="191"/>
        <end position="204"/>
    </location>
</feature>
<dbReference type="EMBL" id="JACSPN010000023">
    <property type="protein sequence ID" value="MBE7701678.1"/>
    <property type="molecule type" value="Genomic_DNA"/>
</dbReference>
<sequence length="255" mass="25297">MTWTPRTARAVVGVATLCVLGSVGPLGAGAAAAAGTPTAERTTTTRNLTSLPRSFSFDGMSPGQTRSTIVDLSSVWETDGTVVDVAVTATGELGTSLATTIEACGTAWVDDECPTGAVVLVDGWRTGRSGSSHEELVLPAGETASLRVSVTLDEDVRAGATGKVRYDLSFEGARPGGEETGDGSEGGATGTTGPSAPDDAAGSGASPGPGSGSLAATGTGVLTFAGLAGALLGIGAALVRRRRRDTDDEGATARR</sequence>
<dbReference type="NCBIfam" id="TIGR01167">
    <property type="entry name" value="LPXTG_anchor"/>
    <property type="match status" value="1"/>
</dbReference>
<evidence type="ECO:0000313" key="5">
    <source>
        <dbReference type="Proteomes" id="UP000822993"/>
    </source>
</evidence>
<evidence type="ECO:0000313" key="4">
    <source>
        <dbReference type="EMBL" id="MBE7701678.1"/>
    </source>
</evidence>
<keyword evidence="2" id="KW-1133">Transmembrane helix</keyword>
<feature type="region of interest" description="Disordered" evidence="1">
    <location>
        <begin position="169"/>
        <end position="212"/>
    </location>
</feature>
<evidence type="ECO:0000256" key="2">
    <source>
        <dbReference type="SAM" id="Phobius"/>
    </source>
</evidence>
<proteinExistence type="predicted"/>
<evidence type="ECO:0000256" key="3">
    <source>
        <dbReference type="SAM" id="SignalP"/>
    </source>
</evidence>
<evidence type="ECO:0000256" key="1">
    <source>
        <dbReference type="SAM" id="MobiDB-lite"/>
    </source>
</evidence>
<keyword evidence="2" id="KW-0812">Transmembrane</keyword>
<feature type="signal peptide" evidence="3">
    <location>
        <begin position="1"/>
        <end position="28"/>
    </location>
</feature>
<keyword evidence="2" id="KW-0472">Membrane</keyword>
<organism evidence="4 5">
    <name type="scientific">Oerskovia douganii</name>
    <dbReference type="NCBI Taxonomy" id="2762210"/>
    <lineage>
        <taxon>Bacteria</taxon>
        <taxon>Bacillati</taxon>
        <taxon>Actinomycetota</taxon>
        <taxon>Actinomycetes</taxon>
        <taxon>Micrococcales</taxon>
        <taxon>Cellulomonadaceae</taxon>
        <taxon>Oerskovia</taxon>
    </lineage>
</organism>
<name>A0A9D5YZF3_9CELL</name>
<dbReference type="Proteomes" id="UP000822993">
    <property type="component" value="Unassembled WGS sequence"/>
</dbReference>
<dbReference type="RefSeq" id="WP_193720908.1">
    <property type="nucleotide sequence ID" value="NZ_JACSPN010000023.1"/>
</dbReference>
<feature type="transmembrane region" description="Helical" evidence="2">
    <location>
        <begin position="221"/>
        <end position="239"/>
    </location>
</feature>
<feature type="chain" id="PRO_5039065648" evidence="3">
    <location>
        <begin position="29"/>
        <end position="255"/>
    </location>
</feature>
<keyword evidence="3" id="KW-0732">Signal</keyword>
<reference evidence="4 5" key="1">
    <citation type="submission" date="2020-08" db="EMBL/GenBank/DDBJ databases">
        <title>A Genomic Blueprint of the Chicken Gut Microbiome.</title>
        <authorList>
            <person name="Gilroy R."/>
            <person name="Ravi A."/>
            <person name="Getino M."/>
            <person name="Pursley I."/>
            <person name="Horton D.L."/>
            <person name="Alikhan N.-F."/>
            <person name="Baker D."/>
            <person name="Gharbi K."/>
            <person name="Hall N."/>
            <person name="Watson M."/>
            <person name="Adriaenssens E.M."/>
            <person name="Foster-Nyarko E."/>
            <person name="Jarju S."/>
            <person name="Secka A."/>
            <person name="Antonio M."/>
            <person name="Oren A."/>
            <person name="Chaudhuri R."/>
            <person name="La Ragione R.M."/>
            <person name="Hildebrand F."/>
            <person name="Pallen M.J."/>
        </authorList>
    </citation>
    <scope>NUCLEOTIDE SEQUENCE [LARGE SCALE GENOMIC DNA]</scope>
    <source>
        <strain evidence="4 5">Sa1BUA8</strain>
    </source>
</reference>
<comment type="caution">
    <text evidence="4">The sequence shown here is derived from an EMBL/GenBank/DDBJ whole genome shotgun (WGS) entry which is preliminary data.</text>
</comment>
<accession>A0A9D5YZF3</accession>